<dbReference type="InterPro" id="IPR001254">
    <property type="entry name" value="Trypsin_dom"/>
</dbReference>
<feature type="signal peptide" evidence="6">
    <location>
        <begin position="1"/>
        <end position="21"/>
    </location>
</feature>
<dbReference type="PRINTS" id="PR00722">
    <property type="entry name" value="CHYMOTRYPSIN"/>
</dbReference>
<evidence type="ECO:0000256" key="1">
    <source>
        <dbReference type="ARBA" id="ARBA00022670"/>
    </source>
</evidence>
<dbReference type="SUPFAM" id="SSF50494">
    <property type="entry name" value="Trypsin-like serine proteases"/>
    <property type="match status" value="1"/>
</dbReference>
<evidence type="ECO:0000256" key="5">
    <source>
        <dbReference type="RuleBase" id="RU363034"/>
    </source>
</evidence>
<name>I4DDG3_9NEOP</name>
<evidence type="ECO:0000259" key="7">
    <source>
        <dbReference type="PROSITE" id="PS50240"/>
    </source>
</evidence>
<keyword evidence="6" id="KW-0732">Signal</keyword>
<dbReference type="GO" id="GO:0006508">
    <property type="term" value="P:proteolysis"/>
    <property type="evidence" value="ECO:0007669"/>
    <property type="project" value="UniProtKB-KW"/>
</dbReference>
<dbReference type="CDD" id="cd00190">
    <property type="entry name" value="Tryp_SPc"/>
    <property type="match status" value="1"/>
</dbReference>
<dbReference type="SMART" id="SM00020">
    <property type="entry name" value="Tryp_SPc"/>
    <property type="match status" value="1"/>
</dbReference>
<dbReference type="InterPro" id="IPR043504">
    <property type="entry name" value="Peptidase_S1_PA_chymotrypsin"/>
</dbReference>
<dbReference type="InterPro" id="IPR009003">
    <property type="entry name" value="Peptidase_S1_PA"/>
</dbReference>
<dbReference type="PROSITE" id="PS50240">
    <property type="entry name" value="TRYPSIN_DOM"/>
    <property type="match status" value="1"/>
</dbReference>
<evidence type="ECO:0000256" key="2">
    <source>
        <dbReference type="ARBA" id="ARBA00022801"/>
    </source>
</evidence>
<dbReference type="Gene3D" id="2.40.10.10">
    <property type="entry name" value="Trypsin-like serine proteases"/>
    <property type="match status" value="1"/>
</dbReference>
<evidence type="ECO:0000256" key="4">
    <source>
        <dbReference type="ARBA" id="ARBA00023157"/>
    </source>
</evidence>
<feature type="domain" description="Peptidase S1" evidence="7">
    <location>
        <begin position="38"/>
        <end position="268"/>
    </location>
</feature>
<keyword evidence="4" id="KW-1015">Disulfide bond</keyword>
<keyword evidence="3 5" id="KW-0720">Serine protease</keyword>
<dbReference type="MEROPS" id="S01.413"/>
<sequence length="275" mass="30210">MFFVFSVFFFIGCAQVLLVHGLECHCGKPSDAIVSMRIVGGRRAEPHSFPWTVAILKNERMHCGGAVITNKHVLSAGHCFKWDDFKSMKVLIGLDNFEDLKNVEERSISKVVIHEKFSSTAVRDENDIAVATLNQPVVFSDTIVPICLPQPGEEFADRVGTIVGWGRIGVEKSSSKVLLKASLRILSDGKCMESQLAQHLKPMMMCAFSKGKDGCQGDSGGPFLVFQPDGRYLQAGIVSWGIGCADPRYPGVYTKVSHFIDWVRKHSAGGDTCNL</sequence>
<organism evidence="8">
    <name type="scientific">Rhodinia fugax</name>
    <dbReference type="NCBI Taxonomy" id="37781"/>
    <lineage>
        <taxon>Eukaryota</taxon>
        <taxon>Metazoa</taxon>
        <taxon>Ecdysozoa</taxon>
        <taxon>Arthropoda</taxon>
        <taxon>Hexapoda</taxon>
        <taxon>Insecta</taxon>
        <taxon>Pterygota</taxon>
        <taxon>Neoptera</taxon>
        <taxon>Endopterygota</taxon>
        <taxon>Lepidoptera</taxon>
        <taxon>Glossata</taxon>
        <taxon>Ditrysia</taxon>
        <taxon>Bombycoidea</taxon>
        <taxon>Saturniidae</taxon>
        <taxon>Saturniinae</taxon>
        <taxon>Saturniini</taxon>
        <taxon>Rhodinia</taxon>
    </lineage>
</organism>
<dbReference type="PROSITE" id="PS00135">
    <property type="entry name" value="TRYPSIN_SER"/>
    <property type="match status" value="1"/>
</dbReference>
<dbReference type="PANTHER" id="PTHR24253:SF153">
    <property type="entry name" value="SERINE PROTEASE HEPSIN"/>
    <property type="match status" value="1"/>
</dbReference>
<evidence type="ECO:0000256" key="3">
    <source>
        <dbReference type="ARBA" id="ARBA00022825"/>
    </source>
</evidence>
<reference evidence="8" key="1">
    <citation type="submission" date="2011-11" db="EMBL/GenBank/DDBJ databases">
        <title>Identification of serine protease like protease from Rhodinia fugax.</title>
        <authorList>
            <person name="Nagaoka S."/>
            <person name="Kimura C."/>
            <person name="Toki A."/>
            <person name="Sakakura M."/>
            <person name="Kajiura Z."/>
        </authorList>
    </citation>
    <scope>NUCLEOTIDE SEQUENCE</scope>
    <source>
        <tissue evidence="8">Reproductive organ</tissue>
    </source>
</reference>
<protein>
    <submittedName>
        <fullName evidence="8">Serine protease like protein</fullName>
    </submittedName>
</protein>
<evidence type="ECO:0000313" key="8">
    <source>
        <dbReference type="EMBL" id="BAM15953.1"/>
    </source>
</evidence>
<dbReference type="Pfam" id="PF00089">
    <property type="entry name" value="Trypsin"/>
    <property type="match status" value="1"/>
</dbReference>
<proteinExistence type="evidence at transcript level"/>
<dbReference type="GO" id="GO:0004252">
    <property type="term" value="F:serine-type endopeptidase activity"/>
    <property type="evidence" value="ECO:0007669"/>
    <property type="project" value="InterPro"/>
</dbReference>
<keyword evidence="2 5" id="KW-0378">Hydrolase</keyword>
<dbReference type="EMBL" id="AB684323">
    <property type="protein sequence ID" value="BAM15953.1"/>
    <property type="molecule type" value="mRNA"/>
</dbReference>
<dbReference type="InterPro" id="IPR001314">
    <property type="entry name" value="Peptidase_S1A"/>
</dbReference>
<dbReference type="PANTHER" id="PTHR24253">
    <property type="entry name" value="TRANSMEMBRANE PROTEASE SERINE"/>
    <property type="match status" value="1"/>
</dbReference>
<dbReference type="FunFam" id="2.40.10.10:FF:000006">
    <property type="entry name" value="Serine proteinase stubble"/>
    <property type="match status" value="1"/>
</dbReference>
<feature type="chain" id="PRO_5003688818" evidence="6">
    <location>
        <begin position="22"/>
        <end position="275"/>
    </location>
</feature>
<dbReference type="InterPro" id="IPR018114">
    <property type="entry name" value="TRYPSIN_HIS"/>
</dbReference>
<dbReference type="AlphaFoldDB" id="I4DDG3"/>
<dbReference type="InterPro" id="IPR033116">
    <property type="entry name" value="TRYPSIN_SER"/>
</dbReference>
<keyword evidence="1 5" id="KW-0645">Protease</keyword>
<dbReference type="PROSITE" id="PS00134">
    <property type="entry name" value="TRYPSIN_HIS"/>
    <property type="match status" value="1"/>
</dbReference>
<accession>I4DDG3</accession>
<evidence type="ECO:0000256" key="6">
    <source>
        <dbReference type="SAM" id="SignalP"/>
    </source>
</evidence>